<dbReference type="InterPro" id="IPR011055">
    <property type="entry name" value="Dup_hybrid_motif"/>
</dbReference>
<dbReference type="InterPro" id="IPR007340">
    <property type="entry name" value="LysM_Opacity-associatedA"/>
</dbReference>
<evidence type="ECO:0000256" key="7">
    <source>
        <dbReference type="ARBA" id="ARBA00023049"/>
    </source>
</evidence>
<evidence type="ECO:0000313" key="9">
    <source>
        <dbReference type="Proteomes" id="UP000029558"/>
    </source>
</evidence>
<comment type="cofactor">
    <cofactor evidence="1">
        <name>Zn(2+)</name>
        <dbReference type="ChEBI" id="CHEBI:29105"/>
    </cofactor>
</comment>
<organism evidence="8 9">
    <name type="scientific">Piscirickettsia salmonis</name>
    <dbReference type="NCBI Taxonomy" id="1238"/>
    <lineage>
        <taxon>Bacteria</taxon>
        <taxon>Pseudomonadati</taxon>
        <taxon>Pseudomonadota</taxon>
        <taxon>Gammaproteobacteria</taxon>
        <taxon>Thiotrichales</taxon>
        <taxon>Piscirickettsiaceae</taxon>
        <taxon>Piscirickettsia</taxon>
    </lineage>
</organism>
<dbReference type="PANTHER" id="PTHR21666:SF288">
    <property type="entry name" value="CELL DIVISION PROTEIN YTFB"/>
    <property type="match status" value="1"/>
</dbReference>
<evidence type="ECO:0000256" key="2">
    <source>
        <dbReference type="ARBA" id="ARBA00004196"/>
    </source>
</evidence>
<dbReference type="AlphaFoldDB" id="A0A1L6T9F8"/>
<keyword evidence="3" id="KW-0645">Protease</keyword>
<dbReference type="Gene3D" id="2.70.70.10">
    <property type="entry name" value="Glucose Permease (Domain IIA)"/>
    <property type="match status" value="1"/>
</dbReference>
<dbReference type="InterPro" id="IPR016047">
    <property type="entry name" value="M23ase_b-sheet_dom"/>
</dbReference>
<name>A0A1L6T9F8_PISSA</name>
<dbReference type="InterPro" id="IPR050570">
    <property type="entry name" value="Cell_wall_metabolism_enzyme"/>
</dbReference>
<gene>
    <name evidence="8" type="ORF">KU39_601</name>
</gene>
<accession>A0A1L6T9F8</accession>
<evidence type="ECO:0000256" key="5">
    <source>
        <dbReference type="ARBA" id="ARBA00022801"/>
    </source>
</evidence>
<dbReference type="InterPro" id="IPR018392">
    <property type="entry name" value="LysM"/>
</dbReference>
<keyword evidence="4" id="KW-0479">Metal-binding</keyword>
<dbReference type="GO" id="GO:0006508">
    <property type="term" value="P:proteolysis"/>
    <property type="evidence" value="ECO:0007669"/>
    <property type="project" value="UniProtKB-KW"/>
</dbReference>
<dbReference type="CDD" id="cd00118">
    <property type="entry name" value="LysM"/>
    <property type="match status" value="1"/>
</dbReference>
<dbReference type="EMBL" id="CP012508">
    <property type="protein sequence ID" value="ALB21785.1"/>
    <property type="molecule type" value="Genomic_DNA"/>
</dbReference>
<keyword evidence="7" id="KW-0482">Metalloprotease</keyword>
<evidence type="ECO:0000256" key="1">
    <source>
        <dbReference type="ARBA" id="ARBA00001947"/>
    </source>
</evidence>
<dbReference type="GO" id="GO:0030313">
    <property type="term" value="C:cell envelope"/>
    <property type="evidence" value="ECO:0007669"/>
    <property type="project" value="UniProtKB-SubCell"/>
</dbReference>
<dbReference type="SUPFAM" id="SSF51261">
    <property type="entry name" value="Duplicated hybrid motif"/>
    <property type="match status" value="1"/>
</dbReference>
<dbReference type="PROSITE" id="PS51782">
    <property type="entry name" value="LYSM"/>
    <property type="match status" value="1"/>
</dbReference>
<protein>
    <submittedName>
        <fullName evidence="8">Peptidase M23 family protein</fullName>
    </submittedName>
</protein>
<dbReference type="Gene3D" id="3.10.450.350">
    <property type="match status" value="2"/>
</dbReference>
<dbReference type="FunFam" id="2.70.70.10:FF:000002">
    <property type="entry name" value="Murein DD-endopeptidase MepM"/>
    <property type="match status" value="1"/>
</dbReference>
<reference evidence="8 9" key="1">
    <citation type="journal article" date="2014" name="Genome Announc.">
        <title>Comparative Genome Analysis of Two Isolates of the Fish Pathogen Piscirickettsia salmonis from Different Hosts Reveals Major Differences in Virulence-Associated Secretion Systems.</title>
        <authorList>
            <person name="Bohle H."/>
            <person name="Henriquez P."/>
            <person name="Grothusen H."/>
            <person name="Navas E."/>
            <person name="Sandoval A."/>
            <person name="Bustamante F."/>
            <person name="Bustos P."/>
            <person name="Mancilla M."/>
        </authorList>
    </citation>
    <scope>NUCLEOTIDE SEQUENCE [LARGE SCALE GENOMIC DNA]</scope>
    <source>
        <strain evidence="9">B1-32597</strain>
    </source>
</reference>
<dbReference type="Proteomes" id="UP000029558">
    <property type="component" value="Chromosome"/>
</dbReference>
<sequence>MKKQLKLPIIAITLSISFFIAVLGYLLLFRDDTTSPARAKVNLPTAKPAQNAIAQVLKANQNPVTISAKQDHALQALRDIEDTDADWQSFTVGPGDSLYSILKDIGLPKSTLAALKKAQHFKQLSQLKPGQTIEFLIDYKEDNDQGELGKLRYSLDKLNYILLKRSETGHFQSEKISLATEVERRYATIEIKNSLYYDGQKQGVSDRLIHQLIDIFGWEIDFARDLRSGDRFSFLYEVFKYEGKKVKTGNIIIADFNHKNKILTAIQYIDPRGNIGYYNKKGISLERAFIRHPVKARISSRFNLKRLHPVLKVRRPHRGVDYAAQRGTPIKATGNGRVKYVGRKGGYGRVIVIQHGPRYTTLYAHLKRYASGIHRGSIVKLGQTIAYVGSSGVSTGPHLHYEFRINGVHRNPITVALPKARPIAKKYRQDFLNKAQTLLSQLEYQTRIEVAQKP</sequence>
<dbReference type="Pfam" id="PF04225">
    <property type="entry name" value="LysM_OapA"/>
    <property type="match status" value="1"/>
</dbReference>
<dbReference type="GO" id="GO:0046872">
    <property type="term" value="F:metal ion binding"/>
    <property type="evidence" value="ECO:0007669"/>
    <property type="project" value="UniProtKB-KW"/>
</dbReference>
<evidence type="ECO:0000256" key="6">
    <source>
        <dbReference type="ARBA" id="ARBA00022833"/>
    </source>
</evidence>
<dbReference type="GO" id="GO:0042834">
    <property type="term" value="F:peptidoglycan binding"/>
    <property type="evidence" value="ECO:0007669"/>
    <property type="project" value="InterPro"/>
</dbReference>
<dbReference type="CDD" id="cd12797">
    <property type="entry name" value="M23_peptidase"/>
    <property type="match status" value="1"/>
</dbReference>
<comment type="subcellular location">
    <subcellularLocation>
        <location evidence="2">Cell envelope</location>
    </subcellularLocation>
</comment>
<dbReference type="InterPro" id="IPR045834">
    <property type="entry name" value="Csd3_N2"/>
</dbReference>
<dbReference type="Pfam" id="PF01551">
    <property type="entry name" value="Peptidase_M23"/>
    <property type="match status" value="1"/>
</dbReference>
<dbReference type="RefSeq" id="WP_017376587.1">
    <property type="nucleotide sequence ID" value="NZ_CP012508.1"/>
</dbReference>
<evidence type="ECO:0000313" key="8">
    <source>
        <dbReference type="EMBL" id="ALB21785.1"/>
    </source>
</evidence>
<dbReference type="GO" id="GO:0004222">
    <property type="term" value="F:metalloendopeptidase activity"/>
    <property type="evidence" value="ECO:0007669"/>
    <property type="project" value="TreeGrafter"/>
</dbReference>
<dbReference type="Pfam" id="PF19425">
    <property type="entry name" value="Csd3_N2"/>
    <property type="match status" value="1"/>
</dbReference>
<keyword evidence="5" id="KW-0378">Hydrolase</keyword>
<keyword evidence="6" id="KW-0862">Zinc</keyword>
<evidence type="ECO:0000256" key="4">
    <source>
        <dbReference type="ARBA" id="ARBA00022723"/>
    </source>
</evidence>
<dbReference type="OrthoDB" id="9805070at2"/>
<dbReference type="PANTHER" id="PTHR21666">
    <property type="entry name" value="PEPTIDASE-RELATED"/>
    <property type="match status" value="1"/>
</dbReference>
<proteinExistence type="predicted"/>
<evidence type="ECO:0000256" key="3">
    <source>
        <dbReference type="ARBA" id="ARBA00022670"/>
    </source>
</evidence>